<dbReference type="InterPro" id="IPR040039">
    <property type="entry name" value="PIGX"/>
</dbReference>
<evidence type="ECO:0000256" key="7">
    <source>
        <dbReference type="ARBA" id="ARBA00022989"/>
    </source>
</evidence>
<keyword evidence="13" id="KW-1185">Reference proteome</keyword>
<protein>
    <recommendedName>
        <fullName evidence="10">Protein PBN1</fullName>
    </recommendedName>
</protein>
<keyword evidence="9" id="KW-0325">Glycoprotein</keyword>
<proteinExistence type="inferred from homology"/>
<keyword evidence="5 10" id="KW-0812">Transmembrane</keyword>
<evidence type="ECO:0000256" key="4">
    <source>
        <dbReference type="ARBA" id="ARBA00022502"/>
    </source>
</evidence>
<comment type="function">
    <text evidence="10">Required for proper folding and/or the stability of a subset of proteins in the endoplasmic reticulum. Component of glycosylphosphatidylinositol-mannosyltransferase 1 which transfers the first of the 4 mannoses in the GPI-anchor precursors during GPI-anchor biosynthesis. Probably acts by stabilizing the mannosyltransferase GPI14.</text>
</comment>
<feature type="transmembrane region" description="Helical" evidence="10">
    <location>
        <begin position="441"/>
        <end position="462"/>
    </location>
</feature>
<dbReference type="Proteomes" id="UP001140074">
    <property type="component" value="Unassembled WGS sequence"/>
</dbReference>
<keyword evidence="4 10" id="KW-0337">GPI-anchor biosynthesis</keyword>
<evidence type="ECO:0000256" key="6">
    <source>
        <dbReference type="ARBA" id="ARBA00022824"/>
    </source>
</evidence>
<evidence type="ECO:0000256" key="9">
    <source>
        <dbReference type="ARBA" id="ARBA00023180"/>
    </source>
</evidence>
<feature type="region of interest" description="Disordered" evidence="11">
    <location>
        <begin position="64"/>
        <end position="83"/>
    </location>
</feature>
<dbReference type="GO" id="GO:0006506">
    <property type="term" value="P:GPI anchor biosynthetic process"/>
    <property type="evidence" value="ECO:0007669"/>
    <property type="project" value="UniProtKB-KW"/>
</dbReference>
<dbReference type="PANTHER" id="PTHR28650:SF1">
    <property type="entry name" value="PHOSPHATIDYLINOSITOL-GLYCAN BIOSYNTHESIS CLASS X PROTEIN"/>
    <property type="match status" value="1"/>
</dbReference>
<evidence type="ECO:0000256" key="11">
    <source>
        <dbReference type="SAM" id="MobiDB-lite"/>
    </source>
</evidence>
<keyword evidence="7 10" id="KW-1133">Transmembrane helix</keyword>
<keyword evidence="6 10" id="KW-0256">Endoplasmic reticulum</keyword>
<evidence type="ECO:0000256" key="5">
    <source>
        <dbReference type="ARBA" id="ARBA00022692"/>
    </source>
</evidence>
<comment type="caution">
    <text evidence="12">The sequence shown here is derived from an EMBL/GenBank/DDBJ whole genome shotgun (WGS) entry which is preliminary data.</text>
</comment>
<dbReference type="Pfam" id="PF08320">
    <property type="entry name" value="PIG-X"/>
    <property type="match status" value="1"/>
</dbReference>
<comment type="subcellular location">
    <subcellularLocation>
        <location evidence="1 10">Endoplasmic reticulum membrane</location>
        <topology evidence="1 10">Single-pass membrane protein</topology>
    </subcellularLocation>
</comment>
<comment type="similarity">
    <text evidence="3 10">Belongs to the PIGX family.</text>
</comment>
<name>A0A9W8IPW0_9FUNG</name>
<dbReference type="EMBL" id="JANBUY010000130">
    <property type="protein sequence ID" value="KAJ2863250.1"/>
    <property type="molecule type" value="Genomic_DNA"/>
</dbReference>
<sequence length="471" mass="52087">MCRDRILLPPAPFMPPRGLEYCGAHIAATAKPDATSDTSNLDLARSHMRNWMAELMGWTSSSSNSHKPTLLAPGQGPHTKAESYDESLLGPLSFVDLGNSSIYYFNSFDAQALDVNRPGSRLDLTRFALGSEHPLRTLVDPHVVHQDKNWLDNHRIEISLHRTPEGFVKASVQVLSLMHPASGISIVPLPNATSRIAWIGPTKQHESYIQPATDRAASLLTIPDEFYAEHDTTTQSAGIIDVRTSHFNSFHPSLIVSAHADANTPLTSDLCHLDTIVMLPRTYFFDPYQLYELRHQLNVRYEHYGPIELERPAEVMPNWGSLLHLNQRPHSAALNATIPIHARYRLPPIAHEHLVGYHGEPSGDSHIDLALLPPLSAVVCPVDSSKPRHNAPSDKGSILRALDMRLVLFDELGLWPVAALEPSPDAETLLRMPVGYVNNTVLIQVLTLVALFVGTVSICLTVKKSLASRQQ</sequence>
<evidence type="ECO:0000313" key="12">
    <source>
        <dbReference type="EMBL" id="KAJ2863250.1"/>
    </source>
</evidence>
<keyword evidence="8 10" id="KW-0472">Membrane</keyword>
<comment type="pathway">
    <text evidence="2 10">Glycolipid biosynthesis; glycosylphosphatidylinositol-anchor biosynthesis.</text>
</comment>
<dbReference type="AlphaFoldDB" id="A0A9W8IPW0"/>
<dbReference type="PANTHER" id="PTHR28650">
    <property type="entry name" value="PHOSPHATIDYLINOSITOL-GLYCAN BIOSYNTHESIS CLASS X PROTEIN"/>
    <property type="match status" value="1"/>
</dbReference>
<evidence type="ECO:0000256" key="8">
    <source>
        <dbReference type="ARBA" id="ARBA00023136"/>
    </source>
</evidence>
<evidence type="ECO:0000256" key="2">
    <source>
        <dbReference type="ARBA" id="ARBA00004687"/>
    </source>
</evidence>
<organism evidence="12 13">
    <name type="scientific">Coemansia aciculifera</name>
    <dbReference type="NCBI Taxonomy" id="417176"/>
    <lineage>
        <taxon>Eukaryota</taxon>
        <taxon>Fungi</taxon>
        <taxon>Fungi incertae sedis</taxon>
        <taxon>Zoopagomycota</taxon>
        <taxon>Kickxellomycotina</taxon>
        <taxon>Kickxellomycetes</taxon>
        <taxon>Kickxellales</taxon>
        <taxon>Kickxellaceae</taxon>
        <taxon>Coemansia</taxon>
    </lineage>
</organism>
<evidence type="ECO:0000313" key="13">
    <source>
        <dbReference type="Proteomes" id="UP001140074"/>
    </source>
</evidence>
<evidence type="ECO:0000256" key="10">
    <source>
        <dbReference type="RuleBase" id="RU366056"/>
    </source>
</evidence>
<reference evidence="12" key="1">
    <citation type="submission" date="2022-07" db="EMBL/GenBank/DDBJ databases">
        <title>Phylogenomic reconstructions and comparative analyses of Kickxellomycotina fungi.</title>
        <authorList>
            <person name="Reynolds N.K."/>
            <person name="Stajich J.E."/>
            <person name="Barry K."/>
            <person name="Grigoriev I.V."/>
            <person name="Crous P."/>
            <person name="Smith M.E."/>
        </authorList>
    </citation>
    <scope>NUCLEOTIDE SEQUENCE</scope>
    <source>
        <strain evidence="12">RSA 476</strain>
    </source>
</reference>
<dbReference type="GO" id="GO:0005789">
    <property type="term" value="C:endoplasmic reticulum membrane"/>
    <property type="evidence" value="ECO:0007669"/>
    <property type="project" value="UniProtKB-SubCell"/>
</dbReference>
<gene>
    <name evidence="12" type="ORF">GGH94_003725</name>
</gene>
<accession>A0A9W8IPW0</accession>
<dbReference type="InterPro" id="IPR013233">
    <property type="entry name" value="PIG-X/PBN1"/>
</dbReference>
<evidence type="ECO:0000256" key="3">
    <source>
        <dbReference type="ARBA" id="ARBA00010345"/>
    </source>
</evidence>
<evidence type="ECO:0000256" key="1">
    <source>
        <dbReference type="ARBA" id="ARBA00004389"/>
    </source>
</evidence>